<feature type="compositionally biased region" description="Pro residues" evidence="1">
    <location>
        <begin position="12"/>
        <end position="24"/>
    </location>
</feature>
<proteinExistence type="predicted"/>
<protein>
    <submittedName>
        <fullName evidence="2">Uncharacterized protein</fullName>
    </submittedName>
</protein>
<evidence type="ECO:0000313" key="3">
    <source>
        <dbReference type="Proteomes" id="UP000823775"/>
    </source>
</evidence>
<evidence type="ECO:0000256" key="1">
    <source>
        <dbReference type="SAM" id="MobiDB-lite"/>
    </source>
</evidence>
<evidence type="ECO:0000313" key="2">
    <source>
        <dbReference type="EMBL" id="MCD9640652.1"/>
    </source>
</evidence>
<feature type="region of interest" description="Disordered" evidence="1">
    <location>
        <begin position="12"/>
        <end position="36"/>
    </location>
</feature>
<sequence length="90" mass="9781">MDYIPRAVPIPPVQMQPTLPPPMPVTRASTTQEKIPAQTPTQIDVLALPMDKVKALAQETPSIYVKLSNVEGKALKKKIAASRLHTRGVA</sequence>
<reference evidence="2 3" key="1">
    <citation type="journal article" date="2021" name="BMC Genomics">
        <title>Datura genome reveals duplications of psychoactive alkaloid biosynthetic genes and high mutation rate following tissue culture.</title>
        <authorList>
            <person name="Rajewski A."/>
            <person name="Carter-House D."/>
            <person name="Stajich J."/>
            <person name="Litt A."/>
        </authorList>
    </citation>
    <scope>NUCLEOTIDE SEQUENCE [LARGE SCALE GENOMIC DNA]</scope>
    <source>
        <strain evidence="2">AR-01</strain>
    </source>
</reference>
<accession>A0ABS8V0Y0</accession>
<gene>
    <name evidence="2" type="ORF">HAX54_026060</name>
</gene>
<name>A0ABS8V0Y0_DATST</name>
<keyword evidence="3" id="KW-1185">Reference proteome</keyword>
<comment type="caution">
    <text evidence="2">The sequence shown here is derived from an EMBL/GenBank/DDBJ whole genome shotgun (WGS) entry which is preliminary data.</text>
</comment>
<dbReference type="EMBL" id="JACEIK010003167">
    <property type="protein sequence ID" value="MCD9640652.1"/>
    <property type="molecule type" value="Genomic_DNA"/>
</dbReference>
<dbReference type="Proteomes" id="UP000823775">
    <property type="component" value="Unassembled WGS sequence"/>
</dbReference>
<feature type="compositionally biased region" description="Polar residues" evidence="1">
    <location>
        <begin position="27"/>
        <end position="36"/>
    </location>
</feature>
<organism evidence="2 3">
    <name type="scientific">Datura stramonium</name>
    <name type="common">Jimsonweed</name>
    <name type="synonym">Common thornapple</name>
    <dbReference type="NCBI Taxonomy" id="4076"/>
    <lineage>
        <taxon>Eukaryota</taxon>
        <taxon>Viridiplantae</taxon>
        <taxon>Streptophyta</taxon>
        <taxon>Embryophyta</taxon>
        <taxon>Tracheophyta</taxon>
        <taxon>Spermatophyta</taxon>
        <taxon>Magnoliopsida</taxon>
        <taxon>eudicotyledons</taxon>
        <taxon>Gunneridae</taxon>
        <taxon>Pentapetalae</taxon>
        <taxon>asterids</taxon>
        <taxon>lamiids</taxon>
        <taxon>Solanales</taxon>
        <taxon>Solanaceae</taxon>
        <taxon>Solanoideae</taxon>
        <taxon>Datureae</taxon>
        <taxon>Datura</taxon>
    </lineage>
</organism>